<reference evidence="2" key="2">
    <citation type="submission" date="2012-06" db="EMBL/GenBank/DDBJ databases">
        <authorList>
            <person name="Yu Y."/>
            <person name="Currie J."/>
            <person name="Lomeli R."/>
            <person name="Angelova A."/>
            <person name="Collura K."/>
            <person name="Wissotski M."/>
            <person name="Campos D."/>
            <person name="Kudrna D."/>
            <person name="Golser W."/>
            <person name="Ashely E."/>
            <person name="Descour A."/>
            <person name="Fernandes J."/>
            <person name="Soderlund C."/>
            <person name="Walbot V."/>
        </authorList>
    </citation>
    <scope>NUCLEOTIDE SEQUENCE</scope>
    <source>
        <strain evidence="2">B73</strain>
    </source>
</reference>
<dbReference type="EMBL" id="BT055270">
    <property type="protein sequence ID" value="ACL53877.1"/>
    <property type="molecule type" value="mRNA"/>
</dbReference>
<dbReference type="AlphaFoldDB" id="B8A128"/>
<organism evidence="2">
    <name type="scientific">Zea mays</name>
    <name type="common">Maize</name>
    <dbReference type="NCBI Taxonomy" id="4577"/>
    <lineage>
        <taxon>Eukaryota</taxon>
        <taxon>Viridiplantae</taxon>
        <taxon>Streptophyta</taxon>
        <taxon>Embryophyta</taxon>
        <taxon>Tracheophyta</taxon>
        <taxon>Spermatophyta</taxon>
        <taxon>Magnoliopsida</taxon>
        <taxon>Liliopsida</taxon>
        <taxon>Poales</taxon>
        <taxon>Poaceae</taxon>
        <taxon>PACMAD clade</taxon>
        <taxon>Panicoideae</taxon>
        <taxon>Andropogonodae</taxon>
        <taxon>Andropogoneae</taxon>
        <taxon>Tripsacinae</taxon>
        <taxon>Zea</taxon>
    </lineage>
</organism>
<reference evidence="2" key="1">
    <citation type="journal article" date="2009" name="PLoS Genet.">
        <title>Sequencing, mapping, and analysis of 27,455 maize full-length cDNAs.</title>
        <authorList>
            <person name="Soderlund C."/>
            <person name="Descour A."/>
            <person name="Kudrna D."/>
            <person name="Bomhoff M."/>
            <person name="Boyd L."/>
            <person name="Currie J."/>
            <person name="Angelova A."/>
            <person name="Collura K."/>
            <person name="Wissotski M."/>
            <person name="Ashley E."/>
            <person name="Morrow D."/>
            <person name="Fernandes J."/>
            <person name="Walbot V."/>
            <person name="Yu Y."/>
        </authorList>
    </citation>
    <scope>NUCLEOTIDE SEQUENCE</scope>
    <source>
        <strain evidence="2">B73</strain>
    </source>
</reference>
<protein>
    <submittedName>
        <fullName evidence="2">Uncharacterized protein</fullName>
    </submittedName>
</protein>
<name>B8A128_MAIZE</name>
<evidence type="ECO:0000256" key="1">
    <source>
        <dbReference type="SAM" id="MobiDB-lite"/>
    </source>
</evidence>
<feature type="region of interest" description="Disordered" evidence="1">
    <location>
        <begin position="35"/>
        <end position="75"/>
    </location>
</feature>
<feature type="compositionally biased region" description="Basic residues" evidence="1">
    <location>
        <begin position="60"/>
        <end position="75"/>
    </location>
</feature>
<accession>B8A128</accession>
<evidence type="ECO:0000313" key="2">
    <source>
        <dbReference type="EMBL" id="ACL53877.1"/>
    </source>
</evidence>
<proteinExistence type="evidence at transcript level"/>
<sequence>MCLWTAGCSALPPRPSARDLVAPVTEQAAAAAAASAASFHRRRSSPLRSVPVKQPSGVRQHSHPGHGRRGLLAKR</sequence>